<dbReference type="SMART" id="SM01289">
    <property type="entry name" value="PYRIN"/>
    <property type="match status" value="1"/>
</dbReference>
<dbReference type="InterPro" id="IPR001315">
    <property type="entry name" value="CARD"/>
</dbReference>
<dbReference type="CDD" id="cd08321">
    <property type="entry name" value="Pyrin_ASC-like"/>
    <property type="match status" value="1"/>
</dbReference>
<evidence type="ECO:0000313" key="9">
    <source>
        <dbReference type="Ensembl" id="ENSSHAP00000004129.1"/>
    </source>
</evidence>
<dbReference type="PROSITE" id="PS50209">
    <property type="entry name" value="CARD"/>
    <property type="match status" value="1"/>
</dbReference>
<evidence type="ECO:0000259" key="7">
    <source>
        <dbReference type="PROSITE" id="PS50209"/>
    </source>
</evidence>
<name>G3VLS4_SARHA</name>
<dbReference type="SUPFAM" id="SSF47986">
    <property type="entry name" value="DEATH domain"/>
    <property type="match status" value="2"/>
</dbReference>
<dbReference type="FunCoup" id="G3VLS4">
    <property type="interactions" value="462"/>
</dbReference>
<evidence type="ECO:0000256" key="3">
    <source>
        <dbReference type="ARBA" id="ARBA00022588"/>
    </source>
</evidence>
<evidence type="ECO:0000259" key="8">
    <source>
        <dbReference type="PROSITE" id="PS50824"/>
    </source>
</evidence>
<keyword evidence="10" id="KW-1185">Reference proteome</keyword>
<dbReference type="KEGG" id="shr:100925851"/>
<evidence type="ECO:0000256" key="1">
    <source>
        <dbReference type="ARBA" id="ARBA00004110"/>
    </source>
</evidence>
<dbReference type="InterPro" id="IPR051249">
    <property type="entry name" value="NLRP_Inflammasome"/>
</dbReference>
<reference evidence="9 10" key="1">
    <citation type="journal article" date="2011" name="Proc. Natl. Acad. Sci. U.S.A.">
        <title>Genetic diversity and population structure of the endangered marsupial Sarcophilus harrisii (Tasmanian devil).</title>
        <authorList>
            <person name="Miller W."/>
            <person name="Hayes V.M."/>
            <person name="Ratan A."/>
            <person name="Petersen D.C."/>
            <person name="Wittekindt N.E."/>
            <person name="Miller J."/>
            <person name="Walenz B."/>
            <person name="Knight J."/>
            <person name="Qi J."/>
            <person name="Zhao F."/>
            <person name="Wang Q."/>
            <person name="Bedoya-Reina O.C."/>
            <person name="Katiyar N."/>
            <person name="Tomsho L.P."/>
            <person name="Kasson L.M."/>
            <person name="Hardie R.A."/>
            <person name="Woodbridge P."/>
            <person name="Tindall E.A."/>
            <person name="Bertelsen M.F."/>
            <person name="Dixon D."/>
            <person name="Pyecroft S."/>
            <person name="Helgen K.M."/>
            <person name="Lesk A.M."/>
            <person name="Pringle T.H."/>
            <person name="Patterson N."/>
            <person name="Zhang Y."/>
            <person name="Kreiss A."/>
            <person name="Woods G.M."/>
            <person name="Jones M.E."/>
            <person name="Schuster S.C."/>
        </authorList>
    </citation>
    <scope>NUCLEOTIDE SEQUENCE [LARGE SCALE GENOMIC DNA]</scope>
</reference>
<keyword evidence="6" id="KW-1271">Inflammasome</keyword>
<dbReference type="HOGENOM" id="CLU_113553_1_0_1"/>
<dbReference type="GO" id="GO:0061702">
    <property type="term" value="C:canonical inflammasome complex"/>
    <property type="evidence" value="ECO:0007669"/>
    <property type="project" value="UniProtKB-SubCell"/>
</dbReference>
<dbReference type="STRING" id="9305.ENSSHAP00000004129"/>
<dbReference type="AlphaFoldDB" id="G3VLS4"/>
<keyword evidence="2" id="KW-0963">Cytoplasm</keyword>
<dbReference type="InterPro" id="IPR011029">
    <property type="entry name" value="DEATH-like_dom_sf"/>
</dbReference>
<dbReference type="GO" id="GO:0042981">
    <property type="term" value="P:regulation of apoptotic process"/>
    <property type="evidence" value="ECO:0007669"/>
    <property type="project" value="InterPro"/>
</dbReference>
<comment type="subcellular location">
    <subcellularLocation>
        <location evidence="1">Inflammasome</location>
    </subcellularLocation>
</comment>
<accession>G3VLS4</accession>
<dbReference type="PANTHER" id="PTHR46985">
    <property type="entry name" value="NACHT, LRR AND PYD DOMAINS-CONTAINING PROTEIN 1"/>
    <property type="match status" value="1"/>
</dbReference>
<proteinExistence type="predicted"/>
<dbReference type="CDD" id="cd08330">
    <property type="entry name" value="CARD_ASC_NALP1"/>
    <property type="match status" value="1"/>
</dbReference>
<organism evidence="9 10">
    <name type="scientific">Sarcophilus harrisii</name>
    <name type="common">Tasmanian devil</name>
    <name type="synonym">Sarcophilus laniarius</name>
    <dbReference type="NCBI Taxonomy" id="9305"/>
    <lineage>
        <taxon>Eukaryota</taxon>
        <taxon>Metazoa</taxon>
        <taxon>Chordata</taxon>
        <taxon>Craniata</taxon>
        <taxon>Vertebrata</taxon>
        <taxon>Euteleostomi</taxon>
        <taxon>Mammalia</taxon>
        <taxon>Metatheria</taxon>
        <taxon>Dasyuromorphia</taxon>
        <taxon>Dasyuridae</taxon>
        <taxon>Sarcophilus</taxon>
    </lineage>
</organism>
<dbReference type="Pfam" id="PF00619">
    <property type="entry name" value="CARD"/>
    <property type="match status" value="1"/>
</dbReference>
<keyword evidence="4" id="KW-0391">Immunity</keyword>
<feature type="domain" description="CARD" evidence="7">
    <location>
        <begin position="112"/>
        <end position="200"/>
    </location>
</feature>
<dbReference type="InterPro" id="IPR033516">
    <property type="entry name" value="CARD8/ASC/NALP1_CARD"/>
</dbReference>
<keyword evidence="3" id="KW-0399">Innate immunity</keyword>
<dbReference type="Ensembl" id="ENSSHAT00000004170.2">
    <property type="protein sequence ID" value="ENSSHAP00000004129.1"/>
    <property type="gene ID" value="ENSSHAG00000003640.2"/>
</dbReference>
<dbReference type="InParanoid" id="G3VLS4"/>
<dbReference type="GeneTree" id="ENSGT00940000161873"/>
<dbReference type="InterPro" id="IPR004020">
    <property type="entry name" value="DAPIN"/>
</dbReference>
<evidence type="ECO:0000256" key="5">
    <source>
        <dbReference type="ARBA" id="ARBA00023198"/>
    </source>
</evidence>
<dbReference type="FunFam" id="1.10.533.10:FF:000013">
    <property type="entry name" value="Apoptosis-associated speck-like protein containing a CARD"/>
    <property type="match status" value="1"/>
</dbReference>
<evidence type="ECO:0000256" key="4">
    <source>
        <dbReference type="ARBA" id="ARBA00022859"/>
    </source>
</evidence>
<protein>
    <submittedName>
        <fullName evidence="9">PYD and CARD domain containing</fullName>
    </submittedName>
</protein>
<evidence type="ECO:0000256" key="6">
    <source>
        <dbReference type="ARBA" id="ARBA00023233"/>
    </source>
</evidence>
<dbReference type="Pfam" id="PF02758">
    <property type="entry name" value="PYRIN"/>
    <property type="match status" value="1"/>
</dbReference>
<dbReference type="Proteomes" id="UP000007648">
    <property type="component" value="Unassembled WGS sequence"/>
</dbReference>
<dbReference type="GO" id="GO:0006954">
    <property type="term" value="P:inflammatory response"/>
    <property type="evidence" value="ECO:0007669"/>
    <property type="project" value="UniProtKB-KW"/>
</dbReference>
<dbReference type="PROSITE" id="PS50824">
    <property type="entry name" value="DAPIN"/>
    <property type="match status" value="1"/>
</dbReference>
<dbReference type="PANTHER" id="PTHR46985:SF2">
    <property type="entry name" value="APOPTOSIS-ASSOCIATED SPECK-LIKE PROTEIN CONTAINING A CARD"/>
    <property type="match status" value="1"/>
</dbReference>
<dbReference type="RefSeq" id="XP_012398139.1">
    <property type="nucleotide sequence ID" value="XM_012542685.3"/>
</dbReference>
<evidence type="ECO:0000313" key="10">
    <source>
        <dbReference type="Proteomes" id="UP000007648"/>
    </source>
</evidence>
<dbReference type="GeneID" id="100925851"/>
<dbReference type="eggNOG" id="ENOG502S3G5">
    <property type="taxonomic scope" value="Eukaryota"/>
</dbReference>
<sequence>MARGRDLILKTLENLEEEEFKMFKFKLRTWPLRENFTPIPRGKLSSLDRVDLSDKIVCHYLEDYGMELTAEVILDMGLREEAVALQQAARPASRADPKGNAAQSTQHSARACTASEVHFVDQHRTNLINRVTVLDPVLDELFGKVLNAEQYDTIRAEAVVQKQMRQLYTFMRNWNDACKDMFLEALRKNNPFLVEELEKS</sequence>
<keyword evidence="5" id="KW-0395">Inflammatory response</keyword>
<dbReference type="OMA" id="SRETNQA"/>
<gene>
    <name evidence="9" type="primary">PYCARD</name>
</gene>
<feature type="domain" description="Pyrin" evidence="8">
    <location>
        <begin position="1"/>
        <end position="91"/>
    </location>
</feature>
<evidence type="ECO:0000256" key="2">
    <source>
        <dbReference type="ARBA" id="ARBA00022490"/>
    </source>
</evidence>
<reference evidence="9" key="3">
    <citation type="submission" date="2025-09" db="UniProtKB">
        <authorList>
            <consortium name="Ensembl"/>
        </authorList>
    </citation>
    <scope>IDENTIFICATION</scope>
</reference>
<reference evidence="9" key="2">
    <citation type="submission" date="2025-08" db="UniProtKB">
        <authorList>
            <consortium name="Ensembl"/>
        </authorList>
    </citation>
    <scope>IDENTIFICATION</scope>
</reference>
<dbReference type="CTD" id="29108"/>
<dbReference type="GO" id="GO:0045087">
    <property type="term" value="P:innate immune response"/>
    <property type="evidence" value="ECO:0007669"/>
    <property type="project" value="UniProtKB-KW"/>
</dbReference>
<dbReference type="Gene3D" id="1.10.533.10">
    <property type="entry name" value="Death Domain, Fas"/>
    <property type="match status" value="2"/>
</dbReference>
<dbReference type="OrthoDB" id="10058437at2759"/>